<dbReference type="InterPro" id="IPR038765">
    <property type="entry name" value="Papain-like_cys_pep_sf"/>
</dbReference>
<evidence type="ECO:0000256" key="5">
    <source>
        <dbReference type="ARBA" id="ARBA00022801"/>
    </source>
</evidence>
<evidence type="ECO:0000256" key="2">
    <source>
        <dbReference type="ARBA" id="ARBA00022664"/>
    </source>
</evidence>
<dbReference type="GeneID" id="106461818"/>
<evidence type="ECO:0000256" key="7">
    <source>
        <dbReference type="HAMAP-Rule" id="MF_03182"/>
    </source>
</evidence>
<dbReference type="Proteomes" id="UP000694941">
    <property type="component" value="Unplaced"/>
</dbReference>
<dbReference type="SUPFAM" id="SSF54001">
    <property type="entry name" value="Cysteine proteinases"/>
    <property type="match status" value="1"/>
</dbReference>
<organism evidence="10 11">
    <name type="scientific">Limulus polyphemus</name>
    <name type="common">Atlantic horseshoe crab</name>
    <dbReference type="NCBI Taxonomy" id="6850"/>
    <lineage>
        <taxon>Eukaryota</taxon>
        <taxon>Metazoa</taxon>
        <taxon>Ecdysozoa</taxon>
        <taxon>Arthropoda</taxon>
        <taxon>Chelicerata</taxon>
        <taxon>Merostomata</taxon>
        <taxon>Xiphosura</taxon>
        <taxon>Limulidae</taxon>
        <taxon>Limulus</taxon>
    </lineage>
</organism>
<keyword evidence="10" id="KW-1185">Reference proteome</keyword>
<dbReference type="SMART" id="SM00479">
    <property type="entry name" value="EXOIII"/>
    <property type="match status" value="1"/>
</dbReference>
<name>A0ABM1SLU9_LIMPO</name>
<dbReference type="SUPFAM" id="SSF53098">
    <property type="entry name" value="Ribonuclease H-like"/>
    <property type="match status" value="1"/>
</dbReference>
<dbReference type="InterPro" id="IPR015943">
    <property type="entry name" value="WD40/YVTN_repeat-like_dom_sf"/>
</dbReference>
<dbReference type="EC" id="3.1.13.4" evidence="7"/>
<dbReference type="InterPro" id="IPR013520">
    <property type="entry name" value="Ribonucl_H"/>
</dbReference>
<dbReference type="RefSeq" id="XP_022244605.1">
    <property type="nucleotide sequence ID" value="XM_022388897.1"/>
</dbReference>
<dbReference type="CDD" id="cd06143">
    <property type="entry name" value="PAN2_exo"/>
    <property type="match status" value="1"/>
</dbReference>
<keyword evidence="3 7" id="KW-0540">Nuclease</keyword>
<dbReference type="Pfam" id="PF00929">
    <property type="entry name" value="RNase_T"/>
    <property type="match status" value="1"/>
</dbReference>
<accession>A0ABM1SLU9</accession>
<evidence type="ECO:0000256" key="6">
    <source>
        <dbReference type="ARBA" id="ARBA00022839"/>
    </source>
</evidence>
<evidence type="ECO:0000259" key="9">
    <source>
        <dbReference type="PROSITE" id="PS50235"/>
    </source>
</evidence>
<comment type="cofactor">
    <cofactor evidence="7">
        <name>a divalent metal cation</name>
        <dbReference type="ChEBI" id="CHEBI:60240"/>
    </cofactor>
    <text evidence="7">Binds 2 metal cations per subunit in the catalytic exonuclease domain.</text>
</comment>
<proteinExistence type="inferred from homology"/>
<comment type="caution">
    <text evidence="7">Lacks conserved residue(s) required for the propagation of feature annotation.</text>
</comment>
<feature type="compositionally biased region" description="Basic and acidic residues" evidence="8">
    <location>
        <begin position="809"/>
        <end position="826"/>
    </location>
</feature>
<feature type="binding site" evidence="7">
    <location>
        <position position="1019"/>
    </location>
    <ligand>
        <name>a divalent metal cation</name>
        <dbReference type="ChEBI" id="CHEBI:60240"/>
        <note>catalytic</note>
    </ligand>
</feature>
<dbReference type="Gene3D" id="3.90.70.10">
    <property type="entry name" value="Cysteine proteinases"/>
    <property type="match status" value="1"/>
</dbReference>
<dbReference type="SUPFAM" id="SSF50978">
    <property type="entry name" value="WD40 repeat-like"/>
    <property type="match status" value="1"/>
</dbReference>
<keyword evidence="7" id="KW-0539">Nucleus</keyword>
<comment type="subcellular location">
    <subcellularLocation>
        <location evidence="7">Cytoplasm</location>
        <location evidence="7">P-body</location>
    </subcellularLocation>
    <subcellularLocation>
        <location evidence="7">Nucleus</location>
    </subcellularLocation>
    <text evidence="7">Shuttles between nucleus and cytoplasm.</text>
</comment>
<dbReference type="InterPro" id="IPR012337">
    <property type="entry name" value="RNaseH-like_sf"/>
</dbReference>
<dbReference type="PANTHER" id="PTHR15728">
    <property type="entry name" value="DEADENYLATION COMPLEX CATALYTIC SUBUNIT PAN2"/>
    <property type="match status" value="1"/>
</dbReference>
<evidence type="ECO:0000256" key="8">
    <source>
        <dbReference type="SAM" id="MobiDB-lite"/>
    </source>
</evidence>
<evidence type="ECO:0000256" key="1">
    <source>
        <dbReference type="ARBA" id="ARBA00022490"/>
    </source>
</evidence>
<sequence length="1222" mass="137343">MMEYHVGEFAPPIDGGEMNQGQFSVGSLALGQEYILLHSILADGGNHFGVSALSFDLQEELLWMGNQGGHVTSYYSCDLQKYTSFQVDATNEIKQLATVNAGILALTSASIRLSQRRGLTVFNHSSEQLQDLQCMMVTQSETLLMGGNQPHLVELNLARGEEMRTVDVGEQGCIILRRHPRFVCAGDIGGKVTLRDPTTLKVEHTLESHTGMLADFDVHGNQLVTCGLSSRHGALAVDPFLMVYDLRIMRAVAPIQVMFPPCLLRFVPAFTSRLCVVSQSGQFQLVDTGSSTQPSLYIHQVETGGAVLLTFDTAASGQALAFGDAVGNINLFGASDQVTFNPFSQPTEFADPVEPLHPIDINDELTPLSTIPMPYCTGKLLSDWPKELVKPVYRRTPPIDPQIINSMKMVRSIGYAPNPGNRVRNQVPYPPDRRGRRYRETPRESPLPNGEEETVPQRYQKIEIKYSKMGFDDFDFNLFNRTCFSGLEANLPNAYSNNMIQVLYFVEPLRCALLNHLCHREFCLACELGFLFNMLDKAQGFPCQPSNFLRAFRTLPEASALGLILPDSDDARKKASFPRLVQSWIRFVLQQIHSETQQLSPVENQGETTEKLPENEHSSIVSNVFGASIAICNRCRCGSEKEQDTNTLLFTLVYPDLYLSGNGQEKSPIQHSFADVVQHSLSLEQTVTAWCDKCVIYQPTLQTKKLKSLPNVLVLSCGLDHAPGANFWKTQMELLNEKEGKNIPGKVPEVPLSARKPCRYANNCTRPDCKFFHEKDKTKSVEDPGFNHNYTSWLPLELKIKLEPDGKVKVKEGDSKEEVSKIKQQEQEDDNTEEENEGYELYQLTAVVSVVQDPTEPGVKDNIISCIKVSPTHHVRHQGSACSQWYLFNDFTILPITQFRTNEITGTQLDYQLEKKLTKQIKTLHSKLDVQRPKDEQNYSDAERNYLGIVEIHPHTMLILVTSSGDRFSSLLVQSPIAADVFEEDIQLAARGLHLHFPFKPLAHDELPFAGMLVAMDAEFVTLNQEEAEIRSDGTRSTIRPSQLSVARISCVRGEGPQEGVPFIDDYISTQEQVVDYMTKFSGIEPGDLDASVSNKHLTTLKDTYIKLRFLIDIGVKFVGHGLKNDFRVINLVVPPDQVRDTALLFQLPNKRMISLRFLAWHFLGIKIQSETHDSIEDSKTALWLYRKYTELEKEDRVHEALKELYEAGRDLQWKVPGTDDT</sequence>
<comment type="similarity">
    <text evidence="7">Belongs to the peptidase C19 family. PAN2 subfamily.</text>
</comment>
<dbReference type="Pfam" id="PF13423">
    <property type="entry name" value="UCH_1"/>
    <property type="match status" value="1"/>
</dbReference>
<dbReference type="Pfam" id="PF20770">
    <property type="entry name" value="PAN2_N"/>
    <property type="match status" value="1"/>
</dbReference>
<gene>
    <name evidence="11" type="primary">LOC106461818</name>
    <name evidence="7" type="synonym">PAN2</name>
</gene>
<dbReference type="Gene3D" id="2.130.10.10">
    <property type="entry name" value="YVTN repeat-like/Quinoprotein amine dehydrogenase"/>
    <property type="match status" value="1"/>
</dbReference>
<comment type="domain">
    <text evidence="7">Contains a pseudo-UCH domain. This ubiquitin C-terminal hydrolase (UCH)-like or ubiquitin specific protease (USP)-like domain is predicted to be catalytically inactive because it lacks the active site catalytic triad characteristic of thiol proteases, with residues at the equivalent structural positions that are incompatible with catalysis, and it cannot bind ubiquitin. It functions as a structural scaffold for intra- and intermolecular interactions in the complex.</text>
</comment>
<evidence type="ECO:0000256" key="4">
    <source>
        <dbReference type="ARBA" id="ARBA00022723"/>
    </source>
</evidence>
<comment type="domain">
    <text evidence="7">The linker, or PAN3 interaction domain (PID), between the WD40 repeats and the pseudo-UCH domain mediates interaction with PAN3.</text>
</comment>
<dbReference type="InterPro" id="IPR036322">
    <property type="entry name" value="WD40_repeat_dom_sf"/>
</dbReference>
<comment type="catalytic activity">
    <reaction evidence="7">
        <text>Exonucleolytic cleavage of poly(A) to 5'-AMP.</text>
        <dbReference type="EC" id="3.1.13.4"/>
    </reaction>
</comment>
<keyword evidence="4 7" id="KW-0479">Metal-binding</keyword>
<dbReference type="HAMAP" id="MF_03182">
    <property type="entry name" value="PAN2"/>
    <property type="match status" value="1"/>
</dbReference>
<feature type="binding site" evidence="7">
    <location>
        <position position="1178"/>
    </location>
    <ligand>
        <name>a divalent metal cation</name>
        <dbReference type="ChEBI" id="CHEBI:60240"/>
        <note>catalytic</note>
    </ligand>
</feature>
<dbReference type="InterPro" id="IPR028881">
    <property type="entry name" value="PAN2_UCH_dom"/>
</dbReference>
<feature type="domain" description="USP" evidence="9">
    <location>
        <begin position="485"/>
        <end position="914"/>
    </location>
</feature>
<dbReference type="PANTHER" id="PTHR15728:SF0">
    <property type="entry name" value="PAN2-PAN3 DEADENYLATION COMPLEX CATALYTIC SUBUNIT PAN2"/>
    <property type="match status" value="1"/>
</dbReference>
<dbReference type="InterPro" id="IPR028889">
    <property type="entry name" value="USP"/>
</dbReference>
<dbReference type="PROSITE" id="PS50235">
    <property type="entry name" value="USP_3"/>
    <property type="match status" value="1"/>
</dbReference>
<evidence type="ECO:0000313" key="10">
    <source>
        <dbReference type="Proteomes" id="UP000694941"/>
    </source>
</evidence>
<feature type="binding site" evidence="7">
    <location>
        <position position="1126"/>
    </location>
    <ligand>
        <name>a divalent metal cation</name>
        <dbReference type="ChEBI" id="CHEBI:60240"/>
        <note>catalytic</note>
    </ligand>
</feature>
<feature type="region of interest" description="Disordered" evidence="8">
    <location>
        <begin position="420"/>
        <end position="454"/>
    </location>
</feature>
<keyword evidence="5 7" id="KW-0378">Hydrolase</keyword>
<evidence type="ECO:0000313" key="11">
    <source>
        <dbReference type="RefSeq" id="XP_022244605.1"/>
    </source>
</evidence>
<evidence type="ECO:0000256" key="3">
    <source>
        <dbReference type="ARBA" id="ARBA00022722"/>
    </source>
</evidence>
<reference evidence="11" key="1">
    <citation type="submission" date="2025-08" db="UniProtKB">
        <authorList>
            <consortium name="RefSeq"/>
        </authorList>
    </citation>
    <scope>IDENTIFICATION</scope>
    <source>
        <tissue evidence="11">Muscle</tissue>
    </source>
</reference>
<keyword evidence="6 7" id="KW-0269">Exonuclease</keyword>
<feature type="compositionally biased region" description="Acidic residues" evidence="8">
    <location>
        <begin position="827"/>
        <end position="836"/>
    </location>
</feature>
<dbReference type="Gene3D" id="3.30.420.10">
    <property type="entry name" value="Ribonuclease H-like superfamily/Ribonuclease H"/>
    <property type="match status" value="1"/>
</dbReference>
<feature type="region of interest" description="Disordered" evidence="8">
    <location>
        <begin position="809"/>
        <end position="836"/>
    </location>
</feature>
<keyword evidence="2 7" id="KW-0507">mRNA processing</keyword>
<comment type="activity regulation">
    <text evidence="7">Positively regulated by the regulatory subunit PAN3.</text>
</comment>
<feature type="binding site" evidence="7">
    <location>
        <position position="1017"/>
    </location>
    <ligand>
        <name>a divalent metal cation</name>
        <dbReference type="ChEBI" id="CHEBI:60240"/>
        <note>catalytic</note>
    </ligand>
</feature>
<dbReference type="InterPro" id="IPR030843">
    <property type="entry name" value="PAN2"/>
</dbReference>
<comment type="subunit">
    <text evidence="7">Forms a heterotrimer with an asymmetric homodimer of the regulatory subunit PAN3 to form the poly(A)-nuclease (PAN) deadenylation complex.</text>
</comment>
<dbReference type="InterPro" id="IPR050785">
    <property type="entry name" value="PAN2-PAN3_catalytic_subunit"/>
</dbReference>
<dbReference type="InterPro" id="IPR048841">
    <property type="entry name" value="PAN2_N"/>
</dbReference>
<protein>
    <recommendedName>
        <fullName evidence="7">PAN2-PAN3 deadenylation complex catalytic subunit PAN2</fullName>
        <ecNumber evidence="7">3.1.13.4</ecNumber>
    </recommendedName>
    <alternativeName>
        <fullName evidence="7">PAB1P-dependent poly(A)-specific ribonuclease</fullName>
    </alternativeName>
    <alternativeName>
        <fullName evidence="7">Poly(A)-nuclease deadenylation complex subunit 2</fullName>
        <shortName evidence="7">PAN deadenylation complex subunit 2</shortName>
    </alternativeName>
</protein>
<comment type="function">
    <text evidence="7">Catalytic subunit of the poly(A)-nuclease (PAN) deadenylation complex, one of two cytoplasmic mRNA deadenylases involved in general and miRNA-mediated mRNA turnover. PAN specifically shortens poly(A) tails of RNA and the activity is stimulated by poly(A)-binding protein (PABP). PAN deadenylation is followed by rapid degradation of the shortened mRNA tails by the CCR4-NOT complex. Deadenylated mRNAs are then degraded by two alternative mechanisms, namely exosome-mediated 3'-5' exonucleolytic degradation, or deadenlyation-dependent mRNA decaping and subsequent 5'-3' exonucleolytic degradation by XRN1.</text>
</comment>
<dbReference type="InterPro" id="IPR036397">
    <property type="entry name" value="RNaseH_sf"/>
</dbReference>
<keyword evidence="1 7" id="KW-0963">Cytoplasm</keyword>